<dbReference type="GO" id="GO:0005886">
    <property type="term" value="C:plasma membrane"/>
    <property type="evidence" value="ECO:0007669"/>
    <property type="project" value="UniProtKB-SubCell"/>
</dbReference>
<evidence type="ECO:0000256" key="3">
    <source>
        <dbReference type="ARBA" id="ARBA00008883"/>
    </source>
</evidence>
<evidence type="ECO:0000256" key="7">
    <source>
        <dbReference type="ARBA" id="ARBA00022679"/>
    </source>
</evidence>
<keyword evidence="8 17" id="KW-0812">Transmembrane</keyword>
<dbReference type="InterPro" id="IPR025669">
    <property type="entry name" value="AAA_dom"/>
</dbReference>
<dbReference type="PANTHER" id="PTHR32309:SF13">
    <property type="entry name" value="FERRIC ENTEROBACTIN TRANSPORT PROTEIN FEPE"/>
    <property type="match status" value="1"/>
</dbReference>
<sequence>MDNTPDFERAEYTELTLEDIFRMFRKHRMLFVGVIIAAIALTALYLFFATPIYEASVTVKIEPTSKSSISDIFMDQVTGSYTSKDISTEVELIKSRSNFENVIEELGLIDRMIEPEIKEKFIQEGYSEEDFIDSLAKTLSEITTVSPVKDTRIVKISVQHADPVLATEIANKLAEVYNEKLAELSKRDVKTKREFIDSQIPLIEADLRKATDALKTFKETYKIYVLEEHARSLLQVLSNYDQQYNDLSLQLKEKEAEKEAYLELLQEFETSEAETRVSKWIKTSETYMNPVITQLKTKRAELEIELASLKQQYPITDPKVQAKLSEIAKTDELIKRETENFIRTGESQTLNPAYEEALINYISSNSSIQVLESRLKAVEELKARYEAELNRLPALEQRLLELQRQVTVKENLYTLMLEKLEEAKISEAAVVGNAAVVDYAKPPKVPVKPNKKLSLAIGSVLGIFLGMLTVFLVEYLDKTLKSEEEIERYSGLSVIGRVPEIENLSESEDELYVRIHPTAPQSEAIKLAASNISFLMGDEKKAIAITSVSPGEGKSFVAANVAFYMASSGYRTVLVDLDMRRPRVEKILGLNKKNKKNDRGITDLIKGDIKLEEAVIKDYDTNLDVIPMGSRATNPTLLLSSKKLDELLKVLKERYDRIIIDTPPALVTSDVSLIANKLDGIVLVVRPGVALRDGLRITINNLQTVGASLLGVLVNGVNQQTSGYYHYYYYYYYSEGGKKRKRKTKVDDKI</sequence>
<dbReference type="GO" id="GO:0005524">
    <property type="term" value="F:ATP binding"/>
    <property type="evidence" value="ECO:0007669"/>
    <property type="project" value="UniProtKB-KW"/>
</dbReference>
<dbReference type="InterPro" id="IPR005702">
    <property type="entry name" value="Wzc-like_C"/>
</dbReference>
<accession>A0A0G2ZA83</accession>
<evidence type="ECO:0000256" key="15">
    <source>
        <dbReference type="ARBA" id="ARBA00051245"/>
    </source>
</evidence>
<dbReference type="OrthoDB" id="9794577at2"/>
<evidence type="ECO:0000256" key="16">
    <source>
        <dbReference type="SAM" id="Coils"/>
    </source>
</evidence>
<evidence type="ECO:0000256" key="8">
    <source>
        <dbReference type="ARBA" id="ARBA00022692"/>
    </source>
</evidence>
<dbReference type="InterPro" id="IPR050445">
    <property type="entry name" value="Bact_polysacc_biosynth/exp"/>
</dbReference>
<name>A0A0G2ZA83_9BACT</name>
<keyword evidence="14" id="KW-0829">Tyrosine-protein kinase</keyword>
<dbReference type="EMBL" id="CP011232">
    <property type="protein sequence ID" value="AKI96484.1"/>
    <property type="molecule type" value="Genomic_DNA"/>
</dbReference>
<keyword evidence="22" id="KW-1185">Reference proteome</keyword>
<organism evidence="21 22">
    <name type="scientific">Kosmotoga pacifica</name>
    <dbReference type="NCBI Taxonomy" id="1330330"/>
    <lineage>
        <taxon>Bacteria</taxon>
        <taxon>Thermotogati</taxon>
        <taxon>Thermotogota</taxon>
        <taxon>Thermotogae</taxon>
        <taxon>Kosmotogales</taxon>
        <taxon>Kosmotogaceae</taxon>
        <taxon>Kosmotoga</taxon>
    </lineage>
</organism>
<evidence type="ECO:0000256" key="1">
    <source>
        <dbReference type="ARBA" id="ARBA00004429"/>
    </source>
</evidence>
<evidence type="ECO:0000256" key="17">
    <source>
        <dbReference type="SAM" id="Phobius"/>
    </source>
</evidence>
<dbReference type="GO" id="GO:0004715">
    <property type="term" value="F:non-membrane spanning protein tyrosine kinase activity"/>
    <property type="evidence" value="ECO:0007669"/>
    <property type="project" value="UniProtKB-EC"/>
</dbReference>
<evidence type="ECO:0000259" key="20">
    <source>
        <dbReference type="Pfam" id="PF13807"/>
    </source>
</evidence>
<keyword evidence="12 17" id="KW-1133">Transmembrane helix</keyword>
<dbReference type="SUPFAM" id="SSF52540">
    <property type="entry name" value="P-loop containing nucleoside triphosphate hydrolases"/>
    <property type="match status" value="1"/>
</dbReference>
<reference evidence="21 22" key="1">
    <citation type="submission" date="2015-04" db="EMBL/GenBank/DDBJ databases">
        <title>Complete Genome Sequence of Kosmotoga pacifica SLHLJ1.</title>
        <authorList>
            <person name="Jiang L.J."/>
            <person name="Shao Z.Z."/>
            <person name="Jebbar M."/>
        </authorList>
    </citation>
    <scope>NUCLEOTIDE SEQUENCE [LARGE SCALE GENOMIC DNA]</scope>
    <source>
        <strain evidence="21 22">SLHLJ1</strain>
    </source>
</reference>
<feature type="coiled-coil region" evidence="16">
    <location>
        <begin position="237"/>
        <end position="312"/>
    </location>
</feature>
<comment type="similarity">
    <text evidence="3">Belongs to the etk/wzc family.</text>
</comment>
<evidence type="ECO:0000259" key="19">
    <source>
        <dbReference type="Pfam" id="PF13614"/>
    </source>
</evidence>
<dbReference type="CDD" id="cd05387">
    <property type="entry name" value="BY-kinase"/>
    <property type="match status" value="1"/>
</dbReference>
<evidence type="ECO:0000256" key="5">
    <source>
        <dbReference type="ARBA" id="ARBA00022475"/>
    </source>
</evidence>
<evidence type="ECO:0000313" key="21">
    <source>
        <dbReference type="EMBL" id="AKI96484.1"/>
    </source>
</evidence>
<evidence type="ECO:0000256" key="10">
    <source>
        <dbReference type="ARBA" id="ARBA00022777"/>
    </source>
</evidence>
<feature type="coiled-coil region" evidence="16">
    <location>
        <begin position="368"/>
        <end position="412"/>
    </location>
</feature>
<dbReference type="EC" id="2.7.10.2" evidence="4"/>
<dbReference type="InterPro" id="IPR003856">
    <property type="entry name" value="LPS_length_determ_N"/>
</dbReference>
<keyword evidence="5" id="KW-1003">Cell membrane</keyword>
<evidence type="ECO:0000256" key="2">
    <source>
        <dbReference type="ARBA" id="ARBA00007316"/>
    </source>
</evidence>
<comment type="catalytic activity">
    <reaction evidence="15">
        <text>L-tyrosyl-[protein] + ATP = O-phospho-L-tyrosyl-[protein] + ADP + H(+)</text>
        <dbReference type="Rhea" id="RHEA:10596"/>
        <dbReference type="Rhea" id="RHEA-COMP:10136"/>
        <dbReference type="Rhea" id="RHEA-COMP:20101"/>
        <dbReference type="ChEBI" id="CHEBI:15378"/>
        <dbReference type="ChEBI" id="CHEBI:30616"/>
        <dbReference type="ChEBI" id="CHEBI:46858"/>
        <dbReference type="ChEBI" id="CHEBI:61978"/>
        <dbReference type="ChEBI" id="CHEBI:456216"/>
        <dbReference type="EC" id="2.7.10.2"/>
    </reaction>
</comment>
<keyword evidence="6" id="KW-0997">Cell inner membrane</keyword>
<dbReference type="Proteomes" id="UP000035159">
    <property type="component" value="Chromosome"/>
</dbReference>
<dbReference type="AlphaFoldDB" id="A0A0G2ZA83"/>
<evidence type="ECO:0000256" key="13">
    <source>
        <dbReference type="ARBA" id="ARBA00023136"/>
    </source>
</evidence>
<keyword evidence="13 17" id="KW-0472">Membrane</keyword>
<feature type="domain" description="Polysaccharide chain length determinant N-terminal" evidence="18">
    <location>
        <begin position="14"/>
        <end position="106"/>
    </location>
</feature>
<dbReference type="InterPro" id="IPR027417">
    <property type="entry name" value="P-loop_NTPase"/>
</dbReference>
<evidence type="ECO:0000256" key="12">
    <source>
        <dbReference type="ARBA" id="ARBA00022989"/>
    </source>
</evidence>
<dbReference type="KEGG" id="kpf:IX53_00070"/>
<evidence type="ECO:0000256" key="11">
    <source>
        <dbReference type="ARBA" id="ARBA00022840"/>
    </source>
</evidence>
<dbReference type="Pfam" id="PF13614">
    <property type="entry name" value="AAA_31"/>
    <property type="match status" value="1"/>
</dbReference>
<dbReference type="Gene3D" id="3.40.50.300">
    <property type="entry name" value="P-loop containing nucleotide triphosphate hydrolases"/>
    <property type="match status" value="1"/>
</dbReference>
<evidence type="ECO:0000256" key="4">
    <source>
        <dbReference type="ARBA" id="ARBA00011903"/>
    </source>
</evidence>
<gene>
    <name evidence="21" type="ORF">IX53_00070</name>
</gene>
<dbReference type="PATRIC" id="fig|1330330.3.peg.14"/>
<dbReference type="Pfam" id="PF13807">
    <property type="entry name" value="GNVR"/>
    <property type="match status" value="1"/>
</dbReference>
<comment type="subcellular location">
    <subcellularLocation>
        <location evidence="1">Cell inner membrane</location>
        <topology evidence="1">Multi-pass membrane protein</topology>
    </subcellularLocation>
</comment>
<dbReference type="InterPro" id="IPR032807">
    <property type="entry name" value="GNVR"/>
</dbReference>
<keyword evidence="11" id="KW-0067">ATP-binding</keyword>
<dbReference type="RefSeq" id="WP_047753619.1">
    <property type="nucleotide sequence ID" value="NZ_CAJUHA010000010.1"/>
</dbReference>
<evidence type="ECO:0000259" key="18">
    <source>
        <dbReference type="Pfam" id="PF02706"/>
    </source>
</evidence>
<keyword evidence="16" id="KW-0175">Coiled coil</keyword>
<comment type="similarity">
    <text evidence="2">Belongs to the CpsD/CapB family.</text>
</comment>
<proteinExistence type="inferred from homology"/>
<keyword evidence="9" id="KW-0547">Nucleotide-binding</keyword>
<keyword evidence="7" id="KW-0808">Transferase</keyword>
<evidence type="ECO:0000256" key="14">
    <source>
        <dbReference type="ARBA" id="ARBA00023137"/>
    </source>
</evidence>
<dbReference type="NCBIfam" id="TIGR01007">
    <property type="entry name" value="eps_fam"/>
    <property type="match status" value="1"/>
</dbReference>
<keyword evidence="10" id="KW-0418">Kinase</keyword>
<protein>
    <recommendedName>
        <fullName evidence="4">non-specific protein-tyrosine kinase</fullName>
        <ecNumber evidence="4">2.7.10.2</ecNumber>
    </recommendedName>
</protein>
<evidence type="ECO:0000313" key="22">
    <source>
        <dbReference type="Proteomes" id="UP000035159"/>
    </source>
</evidence>
<evidence type="ECO:0000256" key="9">
    <source>
        <dbReference type="ARBA" id="ARBA00022741"/>
    </source>
</evidence>
<dbReference type="STRING" id="1330330.IX53_00070"/>
<dbReference type="PANTHER" id="PTHR32309">
    <property type="entry name" value="TYROSINE-PROTEIN KINASE"/>
    <property type="match status" value="1"/>
</dbReference>
<feature type="domain" description="Tyrosine-protein kinase G-rich" evidence="20">
    <location>
        <begin position="395"/>
        <end position="472"/>
    </location>
</feature>
<feature type="domain" description="AAA" evidence="19">
    <location>
        <begin position="541"/>
        <end position="705"/>
    </location>
</feature>
<dbReference type="Pfam" id="PF02706">
    <property type="entry name" value="Wzz"/>
    <property type="match status" value="1"/>
</dbReference>
<evidence type="ECO:0000256" key="6">
    <source>
        <dbReference type="ARBA" id="ARBA00022519"/>
    </source>
</evidence>
<feature type="transmembrane region" description="Helical" evidence="17">
    <location>
        <begin position="29"/>
        <end position="48"/>
    </location>
</feature>